<dbReference type="InterPro" id="IPR002611">
    <property type="entry name" value="IstB_ATP-bd"/>
</dbReference>
<dbReference type="InterPro" id="IPR027417">
    <property type="entry name" value="P-loop_NTPase"/>
</dbReference>
<keyword evidence="3" id="KW-1185">Reference proteome</keyword>
<accession>A0ABQ3V6G8</accession>
<name>A0ABQ3V6G8_9CHLR</name>
<dbReference type="EMBL" id="BNJG01000005">
    <property type="protein sequence ID" value="GHO60556.1"/>
    <property type="molecule type" value="Genomic_DNA"/>
</dbReference>
<sequence length="72" mass="8574">MFTFFSERYERKSIMLSTNLVFSEWERIFKHPAKALAAIDRIVHHLVILGLMEIESYPDMEVTLFQQVVLQE</sequence>
<proteinExistence type="predicted"/>
<evidence type="ECO:0000313" key="3">
    <source>
        <dbReference type="Proteomes" id="UP000654345"/>
    </source>
</evidence>
<organism evidence="2 3">
    <name type="scientific">Ktedonobacter robiniae</name>
    <dbReference type="NCBI Taxonomy" id="2778365"/>
    <lineage>
        <taxon>Bacteria</taxon>
        <taxon>Bacillati</taxon>
        <taxon>Chloroflexota</taxon>
        <taxon>Ktedonobacteria</taxon>
        <taxon>Ktedonobacterales</taxon>
        <taxon>Ktedonobacteraceae</taxon>
        <taxon>Ktedonobacter</taxon>
    </lineage>
</organism>
<dbReference type="Gene3D" id="3.40.50.300">
    <property type="entry name" value="P-loop containing nucleotide triphosphate hydrolases"/>
    <property type="match status" value="1"/>
</dbReference>
<evidence type="ECO:0000313" key="2">
    <source>
        <dbReference type="EMBL" id="GHO60556.1"/>
    </source>
</evidence>
<feature type="domain" description="IstB-like ATP-binding" evidence="1">
    <location>
        <begin position="1"/>
        <end position="50"/>
    </location>
</feature>
<dbReference type="Proteomes" id="UP000654345">
    <property type="component" value="Unassembled WGS sequence"/>
</dbReference>
<reference evidence="2 3" key="1">
    <citation type="journal article" date="2021" name="Int. J. Syst. Evol. Microbiol.">
        <title>Reticulibacter mediterranei gen. nov., sp. nov., within the new family Reticulibacteraceae fam. nov., and Ktedonospora formicarum gen. nov., sp. nov., Ktedonobacter robiniae sp. nov., Dictyobacter formicarum sp. nov. and Dictyobacter arantiisoli sp. nov., belonging to the class Ktedonobacteria.</title>
        <authorList>
            <person name="Yabe S."/>
            <person name="Zheng Y."/>
            <person name="Wang C.M."/>
            <person name="Sakai Y."/>
            <person name="Abe K."/>
            <person name="Yokota A."/>
            <person name="Donadio S."/>
            <person name="Cavaletti L."/>
            <person name="Monciardini P."/>
        </authorList>
    </citation>
    <scope>NUCLEOTIDE SEQUENCE [LARGE SCALE GENOMIC DNA]</scope>
    <source>
        <strain evidence="2 3">SOSP1-30</strain>
    </source>
</reference>
<protein>
    <recommendedName>
        <fullName evidence="1">IstB-like ATP-binding domain-containing protein</fullName>
    </recommendedName>
</protein>
<dbReference type="Pfam" id="PF01695">
    <property type="entry name" value="IstB_IS21"/>
    <property type="match status" value="1"/>
</dbReference>
<gene>
    <name evidence="2" type="ORF">KSB_90310</name>
</gene>
<comment type="caution">
    <text evidence="2">The sequence shown here is derived from an EMBL/GenBank/DDBJ whole genome shotgun (WGS) entry which is preliminary data.</text>
</comment>
<evidence type="ECO:0000259" key="1">
    <source>
        <dbReference type="Pfam" id="PF01695"/>
    </source>
</evidence>